<keyword evidence="2" id="KW-1185">Reference proteome</keyword>
<evidence type="ECO:0000313" key="1">
    <source>
        <dbReference type="EMBL" id="MDQ0936055.1"/>
    </source>
</evidence>
<reference evidence="1 2" key="1">
    <citation type="submission" date="2023-07" db="EMBL/GenBank/DDBJ databases">
        <title>Comparative genomics of wheat-associated soil bacteria to identify genetic determinants of phenazine resistance.</title>
        <authorList>
            <person name="Mouncey N."/>
        </authorList>
    </citation>
    <scope>NUCLEOTIDE SEQUENCE [LARGE SCALE GENOMIC DNA]</scope>
    <source>
        <strain evidence="1 2">W2I16</strain>
    </source>
</reference>
<protein>
    <submittedName>
        <fullName evidence="1">Uncharacterized protein</fullName>
    </submittedName>
</protein>
<comment type="caution">
    <text evidence="1">The sequence shown here is derived from an EMBL/GenBank/DDBJ whole genome shotgun (WGS) entry which is preliminary data.</text>
</comment>
<accession>A0ABU0RVM8</accession>
<organism evidence="1 2">
    <name type="scientific">Streptomyces turgidiscabies</name>
    <dbReference type="NCBI Taxonomy" id="85558"/>
    <lineage>
        <taxon>Bacteria</taxon>
        <taxon>Bacillati</taxon>
        <taxon>Actinomycetota</taxon>
        <taxon>Actinomycetes</taxon>
        <taxon>Kitasatosporales</taxon>
        <taxon>Streptomycetaceae</taxon>
        <taxon>Streptomyces</taxon>
    </lineage>
</organism>
<proteinExistence type="predicted"/>
<name>A0ABU0RVM8_9ACTN</name>
<gene>
    <name evidence="1" type="ORF">QFZ49_006027</name>
</gene>
<evidence type="ECO:0000313" key="2">
    <source>
        <dbReference type="Proteomes" id="UP001223072"/>
    </source>
</evidence>
<dbReference type="EMBL" id="JAUSZS010000007">
    <property type="protein sequence ID" value="MDQ0936055.1"/>
    <property type="molecule type" value="Genomic_DNA"/>
</dbReference>
<dbReference type="Proteomes" id="UP001223072">
    <property type="component" value="Unassembled WGS sequence"/>
</dbReference>
<sequence>MAELLGGVPAVTAHQQMLFDIGQQGAATSDRDVEEAVVEAAFLRRREFTVCVYTGVAELLAGLLQRRRSAHGVHPQQTGRYGKGFGLDLGVPEQALGRSRQHAE</sequence>